<accession>A0A644W6V7</accession>
<reference evidence="1" key="1">
    <citation type="submission" date="2019-08" db="EMBL/GenBank/DDBJ databases">
        <authorList>
            <person name="Kucharzyk K."/>
            <person name="Murdoch R.W."/>
            <person name="Higgins S."/>
            <person name="Loffler F."/>
        </authorList>
    </citation>
    <scope>NUCLEOTIDE SEQUENCE</scope>
</reference>
<protein>
    <submittedName>
        <fullName evidence="1">Uncharacterized protein</fullName>
    </submittedName>
</protein>
<proteinExistence type="predicted"/>
<organism evidence="1">
    <name type="scientific">bioreactor metagenome</name>
    <dbReference type="NCBI Taxonomy" id="1076179"/>
    <lineage>
        <taxon>unclassified sequences</taxon>
        <taxon>metagenomes</taxon>
        <taxon>ecological metagenomes</taxon>
    </lineage>
</organism>
<comment type="caution">
    <text evidence="1">The sequence shown here is derived from an EMBL/GenBank/DDBJ whole genome shotgun (WGS) entry which is preliminary data.</text>
</comment>
<evidence type="ECO:0000313" key="1">
    <source>
        <dbReference type="EMBL" id="MPL99505.1"/>
    </source>
</evidence>
<sequence>MRYWYNHPELLDREKLKALLAKHKRVSMVALHVGCSRHSVETAMKRHGIEFPSGYVADKALTPPKN</sequence>
<gene>
    <name evidence="1" type="ORF">SDC9_45723</name>
</gene>
<dbReference type="EMBL" id="VSSQ01000670">
    <property type="protein sequence ID" value="MPL99505.1"/>
    <property type="molecule type" value="Genomic_DNA"/>
</dbReference>
<name>A0A644W6V7_9ZZZZ</name>
<dbReference type="AlphaFoldDB" id="A0A644W6V7"/>